<gene>
    <name evidence="1" type="ORF">HMPREF9104_00977</name>
</gene>
<dbReference type="Proteomes" id="UP000005025">
    <property type="component" value="Unassembled WGS sequence"/>
</dbReference>
<evidence type="ECO:0000313" key="1">
    <source>
        <dbReference type="EMBL" id="EHO52474.1"/>
    </source>
</evidence>
<feature type="non-terminal residue" evidence="1">
    <location>
        <position position="1"/>
    </location>
</feature>
<name>H1LEF1_9LACO</name>
<dbReference type="HOGENOM" id="CLU_192556_0_0_9"/>
<accession>H1LEF1</accession>
<dbReference type="EMBL" id="AGRJ01000099">
    <property type="protein sequence ID" value="EHO52474.1"/>
    <property type="molecule type" value="Genomic_DNA"/>
</dbReference>
<proteinExistence type="predicted"/>
<sequence>AAVLISERNKAPRDRNVSLLYRKFLVLEFLVEVLTCRFLLCAAVLKTSERSQAIRNWSVSLL</sequence>
<protein>
    <submittedName>
        <fullName evidence="1">Uncharacterized protein</fullName>
    </submittedName>
</protein>
<evidence type="ECO:0000313" key="2">
    <source>
        <dbReference type="Proteomes" id="UP000005025"/>
    </source>
</evidence>
<organism evidence="1 2">
    <name type="scientific">Lentilactobacillus kisonensis F0435</name>
    <dbReference type="NCBI Taxonomy" id="797516"/>
    <lineage>
        <taxon>Bacteria</taxon>
        <taxon>Bacillati</taxon>
        <taxon>Bacillota</taxon>
        <taxon>Bacilli</taxon>
        <taxon>Lactobacillales</taxon>
        <taxon>Lactobacillaceae</taxon>
        <taxon>Lentilactobacillus</taxon>
    </lineage>
</organism>
<comment type="caution">
    <text evidence="1">The sequence shown here is derived from an EMBL/GenBank/DDBJ whole genome shotgun (WGS) entry which is preliminary data.</text>
</comment>
<dbReference type="AlphaFoldDB" id="H1LEF1"/>
<reference evidence="1 2" key="1">
    <citation type="submission" date="2011-09" db="EMBL/GenBank/DDBJ databases">
        <authorList>
            <person name="Weinstock G."/>
            <person name="Sodergren E."/>
            <person name="Clifton S."/>
            <person name="Fulton L."/>
            <person name="Fulton B."/>
            <person name="Courtney L."/>
            <person name="Fronick C."/>
            <person name="Harrison M."/>
            <person name="Strong C."/>
            <person name="Farmer C."/>
            <person name="Delahaunty K."/>
            <person name="Markovic C."/>
            <person name="Hall O."/>
            <person name="Minx P."/>
            <person name="Tomlinson C."/>
            <person name="Mitreva M."/>
            <person name="Hou S."/>
            <person name="Chen J."/>
            <person name="Wollam A."/>
            <person name="Pepin K.H."/>
            <person name="Johnson M."/>
            <person name="Bhonagiri V."/>
            <person name="Zhang X."/>
            <person name="Suruliraj S."/>
            <person name="Warren W."/>
            <person name="Chinwalla A."/>
            <person name="Mardis E.R."/>
            <person name="Wilson R.K."/>
        </authorList>
    </citation>
    <scope>NUCLEOTIDE SEQUENCE [LARGE SCALE GENOMIC DNA]</scope>
    <source>
        <strain evidence="1 2">F0435</strain>
    </source>
</reference>